<evidence type="ECO:0000256" key="4">
    <source>
        <dbReference type="ARBA" id="ARBA00022840"/>
    </source>
</evidence>
<sequence>MSKKLTSREEDYSKWYNELVVKADLAENSAVRGCMVIKPYGYAIWEKMQAELDKMFKETGHQNAYFPLFVPKSLFEAEEKNAEGFAKECAVVTHYRLQNDPDNEGKLRVDPEAKLEEELVVRPTSEAIIWNTYKGWIQSYRDLPLLINQWANVVRWEMRTRLFLRTAEFLWQEGHTAHATKDEALKEAELMNNVYATFAENFMAIPVVKGVKTESERFAGADETYCIEALMQDGKALQAGTSHFLGQNFAKAFDVKFTSKEGKQDYVWATSWGVSTRLMGALIMTHSDDQGLVLPPSLAPNQVVIVPIYKTDEQFEAINKVVNLIKTDLQAKGISVKYDDRDTFRPGAKFAQHELQGVPLRIAIGPKDLENGTVEIARRDTKTKAIVAIDNLTSTVENLLEEIQKSLYQKALDYRDSHITRVDDFEEFKNVLENKGGFISAHWDGTIETEDKIKELTKATIRCIPMDTKDEEGKCVLTGNLSKRRVLFAKAY</sequence>
<dbReference type="SUPFAM" id="SSF64586">
    <property type="entry name" value="C-terminal domain of ProRS"/>
    <property type="match status" value="1"/>
</dbReference>
<protein>
    <recommendedName>
        <fullName evidence="7">Proline--tRNA ligase</fullName>
        <ecNumber evidence="7">6.1.1.15</ecNumber>
    </recommendedName>
    <alternativeName>
        <fullName evidence="7">Prolyl-tRNA synthetase</fullName>
        <shortName evidence="7">ProRS</shortName>
    </alternativeName>
</protein>
<comment type="catalytic activity">
    <reaction evidence="7">
        <text>tRNA(Pro) + L-proline + ATP = L-prolyl-tRNA(Pro) + AMP + diphosphate</text>
        <dbReference type="Rhea" id="RHEA:14305"/>
        <dbReference type="Rhea" id="RHEA-COMP:9700"/>
        <dbReference type="Rhea" id="RHEA-COMP:9702"/>
        <dbReference type="ChEBI" id="CHEBI:30616"/>
        <dbReference type="ChEBI" id="CHEBI:33019"/>
        <dbReference type="ChEBI" id="CHEBI:60039"/>
        <dbReference type="ChEBI" id="CHEBI:78442"/>
        <dbReference type="ChEBI" id="CHEBI:78532"/>
        <dbReference type="ChEBI" id="CHEBI:456215"/>
        <dbReference type="EC" id="6.1.1.15"/>
    </reaction>
</comment>
<dbReference type="Pfam" id="PF09180">
    <property type="entry name" value="ProRS-C_1"/>
    <property type="match status" value="1"/>
</dbReference>
<dbReference type="Pfam" id="PF03129">
    <property type="entry name" value="HGTP_anticodon"/>
    <property type="match status" value="1"/>
</dbReference>
<keyword evidence="10" id="KW-1185">Reference proteome</keyword>
<comment type="domain">
    <text evidence="7">Consists of three domains: the N-terminal catalytic domain, the anticodon-binding domain and the C-terminal extension.</text>
</comment>
<evidence type="ECO:0000256" key="3">
    <source>
        <dbReference type="ARBA" id="ARBA00022741"/>
    </source>
</evidence>
<evidence type="ECO:0000256" key="5">
    <source>
        <dbReference type="ARBA" id="ARBA00022917"/>
    </source>
</evidence>
<comment type="similarity">
    <text evidence="7">Belongs to the class-II aminoacyl-tRNA synthetase family. ProS type 3 subfamily.</text>
</comment>
<evidence type="ECO:0000256" key="6">
    <source>
        <dbReference type="ARBA" id="ARBA00023146"/>
    </source>
</evidence>
<comment type="caution">
    <text evidence="9">The sequence shown here is derived from an EMBL/GenBank/DDBJ whole genome shotgun (WGS) entry which is preliminary data.</text>
</comment>
<dbReference type="HAMAP" id="MF_01571">
    <property type="entry name" value="Pro_tRNA_synth_type3"/>
    <property type="match status" value="1"/>
</dbReference>
<evidence type="ECO:0000313" key="10">
    <source>
        <dbReference type="Proteomes" id="UP001597533"/>
    </source>
</evidence>
<comment type="subunit">
    <text evidence="7">Homodimer.</text>
</comment>
<keyword evidence="2 7" id="KW-0436">Ligase</keyword>
<comment type="function">
    <text evidence="7">Catalyzes the attachment of proline to tRNA(Pro) in a two-step reaction: proline is first activated by ATP to form Pro-AMP and then transferred to the acceptor end of tRNA(Pro).</text>
</comment>
<dbReference type="SMART" id="SM00946">
    <property type="entry name" value="ProRS-C_1"/>
    <property type="match status" value="1"/>
</dbReference>
<evidence type="ECO:0000256" key="7">
    <source>
        <dbReference type="HAMAP-Rule" id="MF_01571"/>
    </source>
</evidence>
<evidence type="ECO:0000313" key="9">
    <source>
        <dbReference type="EMBL" id="MFD2823207.1"/>
    </source>
</evidence>
<dbReference type="EC" id="6.1.1.15" evidence="7"/>
<keyword evidence="5 7" id="KW-0648">Protein biosynthesis</keyword>
<dbReference type="InterPro" id="IPR045864">
    <property type="entry name" value="aa-tRNA-synth_II/BPL/LPL"/>
</dbReference>
<dbReference type="InterPro" id="IPR002314">
    <property type="entry name" value="aa-tRNA-synt_IIb"/>
</dbReference>
<dbReference type="RefSeq" id="WP_183486770.1">
    <property type="nucleotide sequence ID" value="NZ_JBHUOV010000001.1"/>
</dbReference>
<dbReference type="Gene3D" id="3.40.50.800">
    <property type="entry name" value="Anticodon-binding domain"/>
    <property type="match status" value="1"/>
</dbReference>
<accession>A0ABW5WMZ0</accession>
<comment type="subcellular location">
    <subcellularLocation>
        <location evidence="7">Cytoplasm</location>
    </subcellularLocation>
</comment>
<dbReference type="Pfam" id="PF00587">
    <property type="entry name" value="tRNA-synt_2b"/>
    <property type="match status" value="1"/>
</dbReference>
<dbReference type="Gene3D" id="3.30.110.30">
    <property type="entry name" value="C-terminal domain of ProRS"/>
    <property type="match status" value="1"/>
</dbReference>
<dbReference type="InterPro" id="IPR036621">
    <property type="entry name" value="Anticodon-bd_dom_sf"/>
</dbReference>
<organism evidence="9 10">
    <name type="scientific">Lacinutrix iliipiscaria</name>
    <dbReference type="NCBI Taxonomy" id="1230532"/>
    <lineage>
        <taxon>Bacteria</taxon>
        <taxon>Pseudomonadati</taxon>
        <taxon>Bacteroidota</taxon>
        <taxon>Flavobacteriia</taxon>
        <taxon>Flavobacteriales</taxon>
        <taxon>Flavobacteriaceae</taxon>
        <taxon>Lacinutrix</taxon>
    </lineage>
</organism>
<dbReference type="EMBL" id="JBHUOV010000001">
    <property type="protein sequence ID" value="MFD2823207.1"/>
    <property type="molecule type" value="Genomic_DNA"/>
</dbReference>
<name>A0ABW5WMZ0_9FLAO</name>
<dbReference type="InterPro" id="IPR004499">
    <property type="entry name" value="Pro-tRNA-ligase_IIa_arc-type"/>
</dbReference>
<proteinExistence type="inferred from homology"/>
<evidence type="ECO:0000256" key="2">
    <source>
        <dbReference type="ARBA" id="ARBA00022598"/>
    </source>
</evidence>
<dbReference type="SUPFAM" id="SSF52954">
    <property type="entry name" value="Class II aaRS ABD-related"/>
    <property type="match status" value="1"/>
</dbReference>
<dbReference type="InterPro" id="IPR033721">
    <property type="entry name" value="ProRS_core_arch_euk"/>
</dbReference>
<dbReference type="CDD" id="cd00862">
    <property type="entry name" value="ProRS_anticodon_zinc"/>
    <property type="match status" value="1"/>
</dbReference>
<dbReference type="PANTHER" id="PTHR43382:SF2">
    <property type="entry name" value="BIFUNCTIONAL GLUTAMATE_PROLINE--TRNA LIGASE"/>
    <property type="match status" value="1"/>
</dbReference>
<keyword evidence="1 7" id="KW-0963">Cytoplasm</keyword>
<dbReference type="PROSITE" id="PS50862">
    <property type="entry name" value="AA_TRNA_LIGASE_II"/>
    <property type="match status" value="1"/>
</dbReference>
<keyword evidence="3 7" id="KW-0547">Nucleotide-binding</keyword>
<dbReference type="Proteomes" id="UP001597533">
    <property type="component" value="Unassembled WGS sequence"/>
</dbReference>
<dbReference type="InterPro" id="IPR004154">
    <property type="entry name" value="Anticodon-bd"/>
</dbReference>
<gene>
    <name evidence="7 9" type="primary">proS</name>
    <name evidence="9" type="ORF">ACFS5M_05965</name>
</gene>
<dbReference type="SUPFAM" id="SSF55681">
    <property type="entry name" value="Class II aaRS and biotin synthetases"/>
    <property type="match status" value="1"/>
</dbReference>
<evidence type="ECO:0000259" key="8">
    <source>
        <dbReference type="PROSITE" id="PS50862"/>
    </source>
</evidence>
<dbReference type="CDD" id="cd00778">
    <property type="entry name" value="ProRS_core_arch_euk"/>
    <property type="match status" value="1"/>
</dbReference>
<dbReference type="PANTHER" id="PTHR43382">
    <property type="entry name" value="PROLYL-TRNA SYNTHETASE"/>
    <property type="match status" value="1"/>
</dbReference>
<keyword evidence="4 7" id="KW-0067">ATP-binding</keyword>
<feature type="domain" description="Aminoacyl-transfer RNA synthetases class-II family profile" evidence="8">
    <location>
        <begin position="27"/>
        <end position="295"/>
    </location>
</feature>
<dbReference type="InterPro" id="IPR017449">
    <property type="entry name" value="Pro-tRNA_synth_II"/>
</dbReference>
<keyword evidence="6 7" id="KW-0030">Aminoacyl-tRNA synthetase</keyword>
<dbReference type="GO" id="GO:0004827">
    <property type="term" value="F:proline-tRNA ligase activity"/>
    <property type="evidence" value="ECO:0007669"/>
    <property type="project" value="UniProtKB-EC"/>
</dbReference>
<dbReference type="Gene3D" id="3.30.930.10">
    <property type="entry name" value="Bira Bifunctional Protein, Domain 2"/>
    <property type="match status" value="1"/>
</dbReference>
<evidence type="ECO:0000256" key="1">
    <source>
        <dbReference type="ARBA" id="ARBA00022490"/>
    </source>
</evidence>
<dbReference type="InterPro" id="IPR016061">
    <property type="entry name" value="Pro-tRNA_ligase_II_C"/>
</dbReference>
<reference evidence="10" key="1">
    <citation type="journal article" date="2019" name="Int. J. Syst. Evol. Microbiol.">
        <title>The Global Catalogue of Microorganisms (GCM) 10K type strain sequencing project: providing services to taxonomists for standard genome sequencing and annotation.</title>
        <authorList>
            <consortium name="The Broad Institute Genomics Platform"/>
            <consortium name="The Broad Institute Genome Sequencing Center for Infectious Disease"/>
            <person name="Wu L."/>
            <person name="Ma J."/>
        </authorList>
    </citation>
    <scope>NUCLEOTIDE SEQUENCE [LARGE SCALE GENOMIC DNA]</scope>
    <source>
        <strain evidence="10">KCTC 32141</strain>
    </source>
</reference>
<dbReference type="NCBIfam" id="TIGR00408">
    <property type="entry name" value="proS_fam_I"/>
    <property type="match status" value="1"/>
</dbReference>
<dbReference type="InterPro" id="IPR006195">
    <property type="entry name" value="aa-tRNA-synth_II"/>
</dbReference>